<accession>A0AAE8XWE5</accession>
<protein>
    <submittedName>
        <fullName evidence="1">Trm112 family protein</fullName>
    </submittedName>
</protein>
<dbReference type="Gene3D" id="2.20.25.10">
    <property type="match status" value="1"/>
</dbReference>
<dbReference type="SUPFAM" id="SSF158997">
    <property type="entry name" value="Trm112p-like"/>
    <property type="match status" value="1"/>
</dbReference>
<dbReference type="EMBL" id="MZ334513">
    <property type="protein sequence ID" value="UBF21665.1"/>
    <property type="molecule type" value="Genomic_DNA"/>
</dbReference>
<dbReference type="Proteomes" id="UP000827376">
    <property type="component" value="Segment"/>
</dbReference>
<reference evidence="1 2" key="1">
    <citation type="submission" date="2021-05" db="EMBL/GenBank/DDBJ databases">
        <title>Diversity, taxonomy and evolution of archaeal viruses of the class Caudoviricetes.</title>
        <authorList>
            <person name="Liu Y."/>
            <person name="Demina T.A."/>
            <person name="Roux S."/>
            <person name="Aiewsakun P."/>
            <person name="Kazlauskas D."/>
            <person name="Simmonds P."/>
            <person name="Prangishvili D."/>
            <person name="Oksanen H.M."/>
            <person name="Krupovic M."/>
        </authorList>
    </citation>
    <scope>NUCLEOTIDE SEQUENCE [LARGE SCALE GENOMIC DNA]</scope>
    <source>
        <strain evidence="1">HJTV-2/27</strain>
    </source>
</reference>
<proteinExistence type="predicted"/>
<sequence length="72" mass="8068">MNPKFQSVIRCPETDCHGDIEITERAEEHAGQIVKGTMECQSCGKEYRIRDGFPILLPESLDDEAEDLGEVS</sequence>
<organism evidence="1 2">
    <name type="scientific">Haloarcula virus HJTV-2</name>
    <dbReference type="NCBI Taxonomy" id="2877986"/>
    <lineage>
        <taxon>Viruses</taxon>
        <taxon>Duplodnaviria</taxon>
        <taxon>Heunggongvirae</taxon>
        <taxon>Uroviricota</taxon>
        <taxon>Caudoviricetes</taxon>
        <taxon>Thumleimavirales</taxon>
        <taxon>Hafunaviridae</taxon>
        <taxon>Haloferacalesvirus</taxon>
        <taxon>Haloferacalesvirus thailandense</taxon>
        <taxon>Haloferacalesvirus HJTV2</taxon>
    </lineage>
</organism>
<name>A0AAE8XWE5_9CAUD</name>
<keyword evidence="2" id="KW-1185">Reference proteome</keyword>
<evidence type="ECO:0000313" key="1">
    <source>
        <dbReference type="EMBL" id="UBF21665.1"/>
    </source>
</evidence>
<evidence type="ECO:0000313" key="2">
    <source>
        <dbReference type="Proteomes" id="UP000827376"/>
    </source>
</evidence>
<gene>
    <name evidence="1" type="ORF">HJTV-2_gp45</name>
</gene>